<reference evidence="8" key="1">
    <citation type="submission" date="2018-06" db="EMBL/GenBank/DDBJ databases">
        <authorList>
            <person name="Zhirakovskaya E."/>
        </authorList>
    </citation>
    <scope>NUCLEOTIDE SEQUENCE</scope>
</reference>
<feature type="domain" description="Major facilitator superfamily (MFS) profile" evidence="7">
    <location>
        <begin position="18"/>
        <end position="413"/>
    </location>
</feature>
<feature type="transmembrane region" description="Helical" evidence="6">
    <location>
        <begin position="84"/>
        <end position="104"/>
    </location>
</feature>
<evidence type="ECO:0000256" key="3">
    <source>
        <dbReference type="ARBA" id="ARBA00022692"/>
    </source>
</evidence>
<evidence type="ECO:0000256" key="2">
    <source>
        <dbReference type="ARBA" id="ARBA00022448"/>
    </source>
</evidence>
<feature type="transmembrane region" description="Helical" evidence="6">
    <location>
        <begin position="186"/>
        <end position="208"/>
    </location>
</feature>
<feature type="transmembrane region" description="Helical" evidence="6">
    <location>
        <begin position="110"/>
        <end position="132"/>
    </location>
</feature>
<dbReference type="EMBL" id="UOEF01000208">
    <property type="protein sequence ID" value="VAV95419.1"/>
    <property type="molecule type" value="Genomic_DNA"/>
</dbReference>
<evidence type="ECO:0000259" key="7">
    <source>
        <dbReference type="PROSITE" id="PS50850"/>
    </source>
</evidence>
<feature type="transmembrane region" description="Helical" evidence="6">
    <location>
        <begin position="368"/>
        <end position="391"/>
    </location>
</feature>
<evidence type="ECO:0000313" key="8">
    <source>
        <dbReference type="EMBL" id="VAV95419.1"/>
    </source>
</evidence>
<feature type="transmembrane region" description="Helical" evidence="6">
    <location>
        <begin position="56"/>
        <end position="77"/>
    </location>
</feature>
<dbReference type="Pfam" id="PF07690">
    <property type="entry name" value="MFS_1"/>
    <property type="match status" value="1"/>
</dbReference>
<keyword evidence="3 6" id="KW-0812">Transmembrane</keyword>
<dbReference type="InterPro" id="IPR011701">
    <property type="entry name" value="MFS"/>
</dbReference>
<keyword evidence="4 6" id="KW-1133">Transmembrane helix</keyword>
<feature type="transmembrane region" description="Helical" evidence="6">
    <location>
        <begin position="306"/>
        <end position="329"/>
    </location>
</feature>
<dbReference type="SUPFAM" id="SSF103473">
    <property type="entry name" value="MFS general substrate transporter"/>
    <property type="match status" value="1"/>
</dbReference>
<dbReference type="InterPro" id="IPR020846">
    <property type="entry name" value="MFS_dom"/>
</dbReference>
<keyword evidence="2" id="KW-0813">Transport</keyword>
<evidence type="ECO:0000256" key="5">
    <source>
        <dbReference type="ARBA" id="ARBA00023136"/>
    </source>
</evidence>
<dbReference type="PANTHER" id="PTHR23505:SF79">
    <property type="entry name" value="PROTEIN SPINSTER"/>
    <property type="match status" value="1"/>
</dbReference>
<dbReference type="InterPro" id="IPR044770">
    <property type="entry name" value="MFS_spinster-like"/>
</dbReference>
<name>A0A3B0RTY4_9ZZZZ</name>
<evidence type="ECO:0000256" key="4">
    <source>
        <dbReference type="ARBA" id="ARBA00022989"/>
    </source>
</evidence>
<sequence>MVAKTSVNKDRYSHGVAIVLVCLGANILSHADRNMLVVMIDVVQSDLGLSDTQIGLLHGLAFSLSFSVFTIVFASLADRMARGNLIAIAICLWSIATGLFGFATGFLSMFLARMGVGLGQAMLSPTVYSLLASNFPRSRLARASSWYVSGSFLGVALVLSVGGYLAEMSGQNMSVSIPYIASFPAWRAGFIGAGIIGLIFAISVPFVIKDQRRVYVQPSPSFGKVLQFVMEHRNAIARHFVGFSFCALAMFTLIAWGPSYFMRVQGVGAATAGVTLALGFLISNISGVLISGVMTDYLERSGIPGGPFIVGSCAAFLTAISMVFFVLGGDGSGSAIAFFLGLHFSCYVIAPSATAIQVLSPERMRARMYALFLCLNNLIGMSIGALVVGLFNDYVFRSPSAVGISMAITVSVA</sequence>
<dbReference type="GO" id="GO:0016020">
    <property type="term" value="C:membrane"/>
    <property type="evidence" value="ECO:0007669"/>
    <property type="project" value="UniProtKB-SubCell"/>
</dbReference>
<organism evidence="8">
    <name type="scientific">hydrothermal vent metagenome</name>
    <dbReference type="NCBI Taxonomy" id="652676"/>
    <lineage>
        <taxon>unclassified sequences</taxon>
        <taxon>metagenomes</taxon>
        <taxon>ecological metagenomes</taxon>
    </lineage>
</organism>
<dbReference type="Gene3D" id="1.20.1250.20">
    <property type="entry name" value="MFS general substrate transporter like domains"/>
    <property type="match status" value="2"/>
</dbReference>
<dbReference type="GO" id="GO:0022857">
    <property type="term" value="F:transmembrane transporter activity"/>
    <property type="evidence" value="ECO:0007669"/>
    <property type="project" value="InterPro"/>
</dbReference>
<evidence type="ECO:0000256" key="6">
    <source>
        <dbReference type="SAM" id="Phobius"/>
    </source>
</evidence>
<proteinExistence type="predicted"/>
<dbReference type="PANTHER" id="PTHR23505">
    <property type="entry name" value="SPINSTER"/>
    <property type="match status" value="1"/>
</dbReference>
<feature type="transmembrane region" description="Helical" evidence="6">
    <location>
        <begin position="12"/>
        <end position="31"/>
    </location>
</feature>
<dbReference type="PROSITE" id="PS50850">
    <property type="entry name" value="MFS"/>
    <property type="match status" value="1"/>
</dbReference>
<protein>
    <submittedName>
        <fullName evidence="8">Permeases of the major facilitator superfamily</fullName>
    </submittedName>
</protein>
<feature type="non-terminal residue" evidence="8">
    <location>
        <position position="413"/>
    </location>
</feature>
<comment type="subcellular location">
    <subcellularLocation>
        <location evidence="1">Membrane</location>
        <topology evidence="1">Multi-pass membrane protein</topology>
    </subcellularLocation>
</comment>
<gene>
    <name evidence="8" type="ORF">MNBD_ALPHA04-2373</name>
</gene>
<feature type="transmembrane region" description="Helical" evidence="6">
    <location>
        <begin position="240"/>
        <end position="261"/>
    </location>
</feature>
<dbReference type="AlphaFoldDB" id="A0A3B0RTY4"/>
<feature type="transmembrane region" description="Helical" evidence="6">
    <location>
        <begin position="144"/>
        <end position="166"/>
    </location>
</feature>
<feature type="transmembrane region" description="Helical" evidence="6">
    <location>
        <begin position="267"/>
        <end position="294"/>
    </location>
</feature>
<accession>A0A3B0RTY4</accession>
<keyword evidence="5 6" id="KW-0472">Membrane</keyword>
<evidence type="ECO:0000256" key="1">
    <source>
        <dbReference type="ARBA" id="ARBA00004141"/>
    </source>
</evidence>
<dbReference type="InterPro" id="IPR036259">
    <property type="entry name" value="MFS_trans_sf"/>
</dbReference>
<feature type="transmembrane region" description="Helical" evidence="6">
    <location>
        <begin position="335"/>
        <end position="356"/>
    </location>
</feature>